<feature type="compositionally biased region" description="Basic residues" evidence="1">
    <location>
        <begin position="158"/>
        <end position="167"/>
    </location>
</feature>
<dbReference type="InterPro" id="IPR025571">
    <property type="entry name" value="YqfQ"/>
</dbReference>
<accession>A0A944CKE2</accession>
<dbReference type="EMBL" id="QTKX01000001">
    <property type="protein sequence ID" value="MBS8264930.1"/>
    <property type="molecule type" value="Genomic_DNA"/>
</dbReference>
<evidence type="ECO:0000313" key="3">
    <source>
        <dbReference type="Proteomes" id="UP000761411"/>
    </source>
</evidence>
<comment type="caution">
    <text evidence="2">The sequence shown here is derived from an EMBL/GenBank/DDBJ whole genome shotgun (WGS) entry which is preliminary data.</text>
</comment>
<protein>
    <recommendedName>
        <fullName evidence="4">YqfQ-like protein</fullName>
    </recommendedName>
</protein>
<evidence type="ECO:0000313" key="2">
    <source>
        <dbReference type="EMBL" id="MBS8264930.1"/>
    </source>
</evidence>
<gene>
    <name evidence="2" type="ORF">DYI25_10805</name>
</gene>
<reference evidence="2 3" key="1">
    <citation type="journal article" date="2021" name="Microorganisms">
        <title>Bacterial Dimethylsulfoniopropionate Biosynthesis in the East China Sea.</title>
        <authorList>
            <person name="Liu J."/>
            <person name="Zhang Y."/>
            <person name="Liu J."/>
            <person name="Zhong H."/>
            <person name="Williams B.T."/>
            <person name="Zheng Y."/>
            <person name="Curson A.R.J."/>
            <person name="Sun C."/>
            <person name="Sun H."/>
            <person name="Song D."/>
            <person name="Wagner Mackenzie B."/>
            <person name="Bermejo Martinez A."/>
            <person name="Todd J.D."/>
            <person name="Zhang X.H."/>
        </authorList>
    </citation>
    <scope>NUCLEOTIDE SEQUENCE [LARGE SCALE GENOMIC DNA]</scope>
    <source>
        <strain evidence="2 3">ESS08</strain>
    </source>
</reference>
<evidence type="ECO:0000256" key="1">
    <source>
        <dbReference type="SAM" id="MobiDB-lite"/>
    </source>
</evidence>
<feature type="compositionally biased region" description="Gly residues" evidence="1">
    <location>
        <begin position="1"/>
        <end position="13"/>
    </location>
</feature>
<dbReference type="Pfam" id="PF14181">
    <property type="entry name" value="YqfQ"/>
    <property type="match status" value="1"/>
</dbReference>
<keyword evidence="3" id="KW-1185">Reference proteome</keyword>
<sequence>MMRGPGMMGGPGMGQRQMYPNPFGPGSGMPQGQIPRMMGRNTQSRQGGGLLSKILGKGTRSQGNGISGLLSGGNVPARGATSGGGILKTLADPSALNGFLTNTQKVLNTAQQFGPMVQQYGPLVRNLPSMWKLYRGLKDLPDADEPKAEEETNETSDKKKKPKKSKKANSNSPTQKKTVKKQSNNAASSPKLFI</sequence>
<proteinExistence type="predicted"/>
<dbReference type="AlphaFoldDB" id="A0A944CKE2"/>
<name>A0A944CKE2_9BACI</name>
<evidence type="ECO:0008006" key="4">
    <source>
        <dbReference type="Google" id="ProtNLM"/>
    </source>
</evidence>
<organism evidence="2 3">
    <name type="scientific">Mesobacillus boroniphilus</name>
    <dbReference type="NCBI Taxonomy" id="308892"/>
    <lineage>
        <taxon>Bacteria</taxon>
        <taxon>Bacillati</taxon>
        <taxon>Bacillota</taxon>
        <taxon>Bacilli</taxon>
        <taxon>Bacillales</taxon>
        <taxon>Bacillaceae</taxon>
        <taxon>Mesobacillus</taxon>
    </lineage>
</organism>
<feature type="compositionally biased region" description="Polar residues" evidence="1">
    <location>
        <begin position="168"/>
        <end position="188"/>
    </location>
</feature>
<feature type="region of interest" description="Disordered" evidence="1">
    <location>
        <begin position="140"/>
        <end position="194"/>
    </location>
</feature>
<feature type="region of interest" description="Disordered" evidence="1">
    <location>
        <begin position="1"/>
        <end position="49"/>
    </location>
</feature>
<dbReference type="Proteomes" id="UP000761411">
    <property type="component" value="Unassembled WGS sequence"/>
</dbReference>
<feature type="compositionally biased region" description="Basic and acidic residues" evidence="1">
    <location>
        <begin position="140"/>
        <end position="150"/>
    </location>
</feature>